<reference evidence="7 8" key="1">
    <citation type="submission" date="2020-08" db="EMBL/GenBank/DDBJ databases">
        <title>Genomic Encyclopedia of Type Strains, Phase IV (KMG-IV): sequencing the most valuable type-strain genomes for metagenomic binning, comparative biology and taxonomic classification.</title>
        <authorList>
            <person name="Goeker M."/>
        </authorList>
    </citation>
    <scope>NUCLEOTIDE SEQUENCE [LARGE SCALE GENOMIC DNA]</scope>
    <source>
        <strain evidence="7 8">DSM 45615</strain>
    </source>
</reference>
<feature type="region of interest" description="Disordered" evidence="5">
    <location>
        <begin position="291"/>
        <end position="388"/>
    </location>
</feature>
<keyword evidence="8" id="KW-1185">Reference proteome</keyword>
<proteinExistence type="predicted"/>
<dbReference type="Pfam" id="PF00069">
    <property type="entry name" value="Pkinase"/>
    <property type="match status" value="1"/>
</dbReference>
<feature type="domain" description="Protein kinase" evidence="6">
    <location>
        <begin position="4"/>
        <end position="253"/>
    </location>
</feature>
<organism evidence="7 8">
    <name type="scientific">Thermocatellispora tengchongensis</name>
    <dbReference type="NCBI Taxonomy" id="1073253"/>
    <lineage>
        <taxon>Bacteria</taxon>
        <taxon>Bacillati</taxon>
        <taxon>Actinomycetota</taxon>
        <taxon>Actinomycetes</taxon>
        <taxon>Streptosporangiales</taxon>
        <taxon>Streptosporangiaceae</taxon>
        <taxon>Thermocatellispora</taxon>
    </lineage>
</organism>
<keyword evidence="4" id="KW-0067">ATP-binding</keyword>
<evidence type="ECO:0000259" key="6">
    <source>
        <dbReference type="PROSITE" id="PS50011"/>
    </source>
</evidence>
<dbReference type="GO" id="GO:0004674">
    <property type="term" value="F:protein serine/threonine kinase activity"/>
    <property type="evidence" value="ECO:0007669"/>
    <property type="project" value="TreeGrafter"/>
</dbReference>
<dbReference type="CDD" id="cd14014">
    <property type="entry name" value="STKc_PknB_like"/>
    <property type="match status" value="1"/>
</dbReference>
<dbReference type="Gene3D" id="3.30.200.20">
    <property type="entry name" value="Phosphorylase Kinase, domain 1"/>
    <property type="match status" value="1"/>
</dbReference>
<dbReference type="Gene3D" id="1.10.510.10">
    <property type="entry name" value="Transferase(Phosphotransferase) domain 1"/>
    <property type="match status" value="1"/>
</dbReference>
<evidence type="ECO:0000313" key="7">
    <source>
        <dbReference type="EMBL" id="MBB5140053.1"/>
    </source>
</evidence>
<evidence type="ECO:0000256" key="5">
    <source>
        <dbReference type="SAM" id="MobiDB-lite"/>
    </source>
</evidence>
<dbReference type="EMBL" id="JACHGN010000035">
    <property type="protein sequence ID" value="MBB5140053.1"/>
    <property type="molecule type" value="Genomic_DNA"/>
</dbReference>
<evidence type="ECO:0000256" key="1">
    <source>
        <dbReference type="ARBA" id="ARBA00022679"/>
    </source>
</evidence>
<dbReference type="SUPFAM" id="SSF56112">
    <property type="entry name" value="Protein kinase-like (PK-like)"/>
    <property type="match status" value="1"/>
</dbReference>
<keyword evidence="3 7" id="KW-0418">Kinase</keyword>
<evidence type="ECO:0000313" key="8">
    <source>
        <dbReference type="Proteomes" id="UP000578449"/>
    </source>
</evidence>
<protein>
    <submittedName>
        <fullName evidence="7">Putative Ser/Thr protein kinase</fullName>
    </submittedName>
</protein>
<dbReference type="RefSeq" id="WP_185056857.1">
    <property type="nucleotide sequence ID" value="NZ_BAABIX010000034.1"/>
</dbReference>
<accession>A0A840PPQ9</accession>
<feature type="region of interest" description="Disordered" evidence="5">
    <location>
        <begin position="453"/>
        <end position="488"/>
    </location>
</feature>
<dbReference type="PROSITE" id="PS00108">
    <property type="entry name" value="PROTEIN_KINASE_ST"/>
    <property type="match status" value="1"/>
</dbReference>
<gene>
    <name evidence="7" type="ORF">HNP84_009818</name>
</gene>
<dbReference type="InterPro" id="IPR000719">
    <property type="entry name" value="Prot_kinase_dom"/>
</dbReference>
<dbReference type="Gene3D" id="2.120.10.30">
    <property type="entry name" value="TolB, C-terminal domain"/>
    <property type="match status" value="1"/>
</dbReference>
<sequence>MGEYRLTARLGEGGQGVVYLGVAPNGAKVAVKLLRPEMAGDEEALERFVREVAVAQRVAPFCTAAVLDTGIADQRPYIVSEFIEGPTLDAVVRSEGPRSGSSLHRLAIGTVTALVAIHQAGIVHRDFKPSNVILAPDGPRVIDFGIARALDRTSTLTAMAVGTPSYMTPEQIAGHGIVPATDMFAWGCVMVFAANGAPPFGTDTLPAVFHRILSLEPDLSMITDPSLRELVGECLAKEAAERPTAEQALLRLLGQNTAPRGVPQQAAPLSGPGGPLGAPSAILAQGSAVAAERTGGPYGEPPAPAYGGPPPAHTAPGYGPPYGGPAAHTGPTGFAPGHPGQTGHTFPGQGPVPVQAYAPPAEHHGYAPPQEHQQQYAGPPPDRQAFHEQPTYDGRQTYAARTAPQPHQGPPPQQPGYGPPPQGGGTPGKRLWLVAGALFGVALLAGGGIAIVANSGDETKPDDKVTTASRTDPPTAPVSSPPPSVPPVAEATRRFKLPGTNSTLHESDEDPIRLTSYSLKSGESLYTRKYGSNGFDVNKVYFDYTVSDDGTKALGTDRQYTTDNYSVVSLIDRTTGKKTSLKLTKAPIYPTLPQWSRDGELGLVTLYRAVGDTSKPYGYAVIDIDKRTARVVRVKETDAGTWSYFWRGDGRAVGTWALKGDTKRIRFYDLHGTVLATLLDVGEPLTVESDDISPSGKLFMTYCRGTTEQICLWSTDGDAEAVARIPFATDRVVGWWDDQHIAAWRKTDQGGYEAVVVDFEGNVERVLATATAAEYKSAYFRYTRQS</sequence>
<feature type="compositionally biased region" description="Pro residues" evidence="5">
    <location>
        <begin position="407"/>
        <end position="422"/>
    </location>
</feature>
<keyword evidence="1" id="KW-0808">Transferase</keyword>
<feature type="region of interest" description="Disordered" evidence="5">
    <location>
        <begin position="401"/>
        <end position="429"/>
    </location>
</feature>
<dbReference type="InterPro" id="IPR011009">
    <property type="entry name" value="Kinase-like_dom_sf"/>
</dbReference>
<feature type="compositionally biased region" description="Low complexity" evidence="5">
    <location>
        <begin position="324"/>
        <end position="337"/>
    </location>
</feature>
<evidence type="ECO:0000256" key="3">
    <source>
        <dbReference type="ARBA" id="ARBA00022777"/>
    </source>
</evidence>
<feature type="compositionally biased region" description="Pro residues" evidence="5">
    <location>
        <begin position="299"/>
        <end position="323"/>
    </location>
</feature>
<evidence type="ECO:0000256" key="4">
    <source>
        <dbReference type="ARBA" id="ARBA00022840"/>
    </source>
</evidence>
<feature type="compositionally biased region" description="Pro residues" evidence="5">
    <location>
        <begin position="474"/>
        <end position="486"/>
    </location>
</feature>
<dbReference type="InterPro" id="IPR011042">
    <property type="entry name" value="6-blade_b-propeller_TolB-like"/>
</dbReference>
<dbReference type="PROSITE" id="PS50011">
    <property type="entry name" value="PROTEIN_KINASE_DOM"/>
    <property type="match status" value="1"/>
</dbReference>
<name>A0A840PPQ9_9ACTN</name>
<dbReference type="InterPro" id="IPR008271">
    <property type="entry name" value="Ser/Thr_kinase_AS"/>
</dbReference>
<dbReference type="SUPFAM" id="SSF82171">
    <property type="entry name" value="DPP6 N-terminal domain-like"/>
    <property type="match status" value="1"/>
</dbReference>
<dbReference type="AlphaFoldDB" id="A0A840PPQ9"/>
<dbReference type="GO" id="GO:0005524">
    <property type="term" value="F:ATP binding"/>
    <property type="evidence" value="ECO:0007669"/>
    <property type="project" value="UniProtKB-KW"/>
</dbReference>
<dbReference type="Proteomes" id="UP000578449">
    <property type="component" value="Unassembled WGS sequence"/>
</dbReference>
<dbReference type="PANTHER" id="PTHR43289">
    <property type="entry name" value="MITOGEN-ACTIVATED PROTEIN KINASE KINASE KINASE 20-RELATED"/>
    <property type="match status" value="1"/>
</dbReference>
<dbReference type="PANTHER" id="PTHR43289:SF34">
    <property type="entry name" value="SERINE_THREONINE-PROTEIN KINASE YBDM-RELATED"/>
    <property type="match status" value="1"/>
</dbReference>
<keyword evidence="2" id="KW-0547">Nucleotide-binding</keyword>
<comment type="caution">
    <text evidence="7">The sequence shown here is derived from an EMBL/GenBank/DDBJ whole genome shotgun (WGS) entry which is preliminary data.</text>
</comment>
<evidence type="ECO:0000256" key="2">
    <source>
        <dbReference type="ARBA" id="ARBA00022741"/>
    </source>
</evidence>